<evidence type="ECO:0000256" key="1">
    <source>
        <dbReference type="SAM" id="MobiDB-lite"/>
    </source>
</evidence>
<feature type="compositionally biased region" description="Acidic residues" evidence="1">
    <location>
        <begin position="75"/>
        <end position="90"/>
    </location>
</feature>
<sequence>MTDARVSWLQRTVQAVLPVEGEKWAALLQDEKAKQDLAYFLDSAPENTTALFYLRLVSEQCTKDSSVEGAGEELPTGDEEGSAAEVAEEPAEEVVLDVSEVYVGDVEEKETKKSYGRSKTLNRDTTQMLSREVLTLTVGSMIDCSLDRMCLYFMKHIGGAVSPATIQREVTFGTVEGTFLRDLE</sequence>
<dbReference type="Proteomes" id="UP000601435">
    <property type="component" value="Unassembled WGS sequence"/>
</dbReference>
<feature type="non-terminal residue" evidence="2">
    <location>
        <position position="184"/>
    </location>
</feature>
<comment type="caution">
    <text evidence="2">The sequence shown here is derived from an EMBL/GenBank/DDBJ whole genome shotgun (WGS) entry which is preliminary data.</text>
</comment>
<keyword evidence="3" id="KW-1185">Reference proteome</keyword>
<reference evidence="2" key="1">
    <citation type="submission" date="2021-02" db="EMBL/GenBank/DDBJ databases">
        <authorList>
            <person name="Dougan E. K."/>
            <person name="Rhodes N."/>
            <person name="Thang M."/>
            <person name="Chan C."/>
        </authorList>
    </citation>
    <scope>NUCLEOTIDE SEQUENCE</scope>
</reference>
<accession>A0A812V224</accession>
<organism evidence="2 3">
    <name type="scientific">Symbiodinium necroappetens</name>
    <dbReference type="NCBI Taxonomy" id="1628268"/>
    <lineage>
        <taxon>Eukaryota</taxon>
        <taxon>Sar</taxon>
        <taxon>Alveolata</taxon>
        <taxon>Dinophyceae</taxon>
        <taxon>Suessiales</taxon>
        <taxon>Symbiodiniaceae</taxon>
        <taxon>Symbiodinium</taxon>
    </lineage>
</organism>
<dbReference type="AlphaFoldDB" id="A0A812V224"/>
<feature type="region of interest" description="Disordered" evidence="1">
    <location>
        <begin position="65"/>
        <end position="90"/>
    </location>
</feature>
<protein>
    <submittedName>
        <fullName evidence="2">DHC1 protein</fullName>
    </submittedName>
</protein>
<name>A0A812V224_9DINO</name>
<proteinExistence type="predicted"/>
<evidence type="ECO:0000313" key="3">
    <source>
        <dbReference type="Proteomes" id="UP000601435"/>
    </source>
</evidence>
<gene>
    <name evidence="2" type="primary">DHC1</name>
    <name evidence="2" type="ORF">SNEC2469_LOCUS17143</name>
</gene>
<dbReference type="EMBL" id="CAJNJA010028222">
    <property type="protein sequence ID" value="CAE7597016.1"/>
    <property type="molecule type" value="Genomic_DNA"/>
</dbReference>
<evidence type="ECO:0000313" key="2">
    <source>
        <dbReference type="EMBL" id="CAE7597016.1"/>
    </source>
</evidence>